<evidence type="ECO:0000313" key="8">
    <source>
        <dbReference type="Proteomes" id="UP001275315"/>
    </source>
</evidence>
<comment type="caution">
    <text evidence="7">The sequence shown here is derived from an EMBL/GenBank/DDBJ whole genome shotgun (WGS) entry which is preliminary data.</text>
</comment>
<protein>
    <submittedName>
        <fullName evidence="7">Cache domain-containing protein</fullName>
    </submittedName>
</protein>
<evidence type="ECO:0000256" key="4">
    <source>
        <dbReference type="ARBA" id="ARBA00022989"/>
    </source>
</evidence>
<dbReference type="RefSeq" id="WP_320380701.1">
    <property type="nucleotide sequence ID" value="NZ_JAWDIQ010000003.1"/>
</dbReference>
<comment type="subcellular location">
    <subcellularLocation>
        <location evidence="1">Cell membrane</location>
        <topology evidence="1">Multi-pass membrane protein</topology>
    </subcellularLocation>
</comment>
<accession>A0ABU5CU04</accession>
<keyword evidence="2" id="KW-1003">Cell membrane</keyword>
<evidence type="ECO:0000256" key="2">
    <source>
        <dbReference type="ARBA" id="ARBA00022475"/>
    </source>
</evidence>
<keyword evidence="8" id="KW-1185">Reference proteome</keyword>
<dbReference type="Pfam" id="PF02743">
    <property type="entry name" value="dCache_1"/>
    <property type="match status" value="1"/>
</dbReference>
<dbReference type="EMBL" id="JAWDIQ010000003">
    <property type="protein sequence ID" value="MDY0409847.1"/>
    <property type="molecule type" value="Genomic_DNA"/>
</dbReference>
<evidence type="ECO:0000256" key="5">
    <source>
        <dbReference type="ARBA" id="ARBA00023136"/>
    </source>
</evidence>
<dbReference type="Proteomes" id="UP001275315">
    <property type="component" value="Unassembled WGS sequence"/>
</dbReference>
<proteinExistence type="predicted"/>
<evidence type="ECO:0000259" key="6">
    <source>
        <dbReference type="Pfam" id="PF02743"/>
    </source>
</evidence>
<evidence type="ECO:0000256" key="3">
    <source>
        <dbReference type="ARBA" id="ARBA00022692"/>
    </source>
</evidence>
<feature type="domain" description="Cache" evidence="6">
    <location>
        <begin position="5"/>
        <end position="75"/>
    </location>
</feature>
<dbReference type="Gene3D" id="3.30.450.20">
    <property type="entry name" value="PAS domain"/>
    <property type="match status" value="1"/>
</dbReference>
<sequence>MDEVFGKIILSIIKPIKVHNQPVGFVAIDLFLDNLPEIMKSYKLGDGGYSFLISKDGTILYHPNDELVLNKQLQSMSGDLGNIGQQMIKGETDLNLAL</sequence>
<keyword evidence="4" id="KW-1133">Transmembrane helix</keyword>
<dbReference type="InterPro" id="IPR033479">
    <property type="entry name" value="dCache_1"/>
</dbReference>
<name>A0ABU5CU04_9BACI</name>
<evidence type="ECO:0000313" key="7">
    <source>
        <dbReference type="EMBL" id="MDY0409847.1"/>
    </source>
</evidence>
<keyword evidence="3" id="KW-0812">Transmembrane</keyword>
<organism evidence="7 8">
    <name type="scientific">Paracerasibacillus soli</name>
    <dbReference type="NCBI Taxonomy" id="480284"/>
    <lineage>
        <taxon>Bacteria</taxon>
        <taxon>Bacillati</taxon>
        <taxon>Bacillota</taxon>
        <taxon>Bacilli</taxon>
        <taxon>Bacillales</taxon>
        <taxon>Bacillaceae</taxon>
        <taxon>Paracerasibacillus</taxon>
    </lineage>
</organism>
<dbReference type="CDD" id="cd12912">
    <property type="entry name" value="PDC2_MCP_like"/>
    <property type="match status" value="1"/>
</dbReference>
<gene>
    <name evidence="7" type="ORF">RWD45_16285</name>
</gene>
<evidence type="ECO:0000256" key="1">
    <source>
        <dbReference type="ARBA" id="ARBA00004651"/>
    </source>
</evidence>
<keyword evidence="5" id="KW-0472">Membrane</keyword>
<reference evidence="7 8" key="1">
    <citation type="submission" date="2023-10" db="EMBL/GenBank/DDBJ databases">
        <title>Virgibacillus soli CC-YMP-6 genome.</title>
        <authorList>
            <person name="Miliotis G."/>
            <person name="Sengupta P."/>
            <person name="Hameed A."/>
            <person name="Chuvochina M."/>
            <person name="Mcdonagh F."/>
            <person name="Simpson A.C."/>
            <person name="Singh N.K."/>
            <person name="Rekha P.D."/>
            <person name="Raman K."/>
            <person name="Hugenholtz P."/>
            <person name="Venkateswaran K."/>
        </authorList>
    </citation>
    <scope>NUCLEOTIDE SEQUENCE [LARGE SCALE GENOMIC DNA]</scope>
    <source>
        <strain evidence="7 8">CC-YMP-6</strain>
    </source>
</reference>